<evidence type="ECO:0000313" key="7">
    <source>
        <dbReference type="EMBL" id="KAJ0395639.1"/>
    </source>
</evidence>
<feature type="region of interest" description="Disordered" evidence="5">
    <location>
        <begin position="1"/>
        <end position="44"/>
    </location>
</feature>
<keyword evidence="4" id="KW-0479">Metal-binding</keyword>
<dbReference type="InterPro" id="IPR045182">
    <property type="entry name" value="JINGUBANG-like"/>
</dbReference>
<sequence>MVFNGGQRRGGGGGDSGFGGRSRGGGRGGRGGRGRGGGGGGRGYNAHQLGNETCRNYLLGKCEFGGHRPCRFPHFVKKIGETRGHSGPVKDVVMWPARQQLFTAGGDSVVKLWDCASWQELTTLSVAATGAPASGSGSGVGFGSGSGSRAGDKDKTEGVGAMVLEGPFLFVGFEAPFPCNSKVSVGMIRGWNLEAGGPTFEFRASDAMPFAHPTNVMALAVATDPRGGATLFSGSADGSIRYWQLDPTTNEFKCRGVLEGHVRGVTRLKTFVLGSTPVLASASVDTTIRLWDLSTYQCVHVLGSEDVGHSEPVMDLEFWVSNGETFLISGGLDAEIIVWRMAPPFQLEFQETQDSQVTSLCGTQDAAQTPILLVGTADGAITVKELPTFAYKTTYAQNANYGHQDAVRRIATGPMNTFFSVGNDRKMIAWQITGDASAIQPK</sequence>
<keyword evidence="2" id="KW-0677">Repeat</keyword>
<dbReference type="AlphaFoldDB" id="A0AAD5Q3U6"/>
<dbReference type="Gene3D" id="2.130.10.10">
    <property type="entry name" value="YVTN repeat-like/Quinoprotein amine dehydrogenase"/>
    <property type="match status" value="2"/>
</dbReference>
<feature type="compositionally biased region" description="Gly residues" evidence="5">
    <location>
        <begin position="136"/>
        <end position="148"/>
    </location>
</feature>
<feature type="repeat" description="WD" evidence="3">
    <location>
        <begin position="82"/>
        <end position="123"/>
    </location>
</feature>
<feature type="compositionally biased region" description="Gly residues" evidence="5">
    <location>
        <begin position="7"/>
        <end position="43"/>
    </location>
</feature>
<dbReference type="SMART" id="SM00320">
    <property type="entry name" value="WD40"/>
    <property type="match status" value="5"/>
</dbReference>
<keyword evidence="8" id="KW-1185">Reference proteome</keyword>
<evidence type="ECO:0000313" key="8">
    <source>
        <dbReference type="Proteomes" id="UP001209570"/>
    </source>
</evidence>
<evidence type="ECO:0000256" key="3">
    <source>
        <dbReference type="PROSITE-ProRule" id="PRU00221"/>
    </source>
</evidence>
<feature type="repeat" description="WD" evidence="3">
    <location>
        <begin position="258"/>
        <end position="301"/>
    </location>
</feature>
<dbReference type="EMBL" id="JAKCXM010000333">
    <property type="protein sequence ID" value="KAJ0395639.1"/>
    <property type="molecule type" value="Genomic_DNA"/>
</dbReference>
<organism evidence="7 8">
    <name type="scientific">Pythium insidiosum</name>
    <name type="common">Pythiosis disease agent</name>
    <dbReference type="NCBI Taxonomy" id="114742"/>
    <lineage>
        <taxon>Eukaryota</taxon>
        <taxon>Sar</taxon>
        <taxon>Stramenopiles</taxon>
        <taxon>Oomycota</taxon>
        <taxon>Peronosporomycetes</taxon>
        <taxon>Pythiales</taxon>
        <taxon>Pythiaceae</taxon>
        <taxon>Pythium</taxon>
    </lineage>
</organism>
<dbReference type="Pfam" id="PF00400">
    <property type="entry name" value="WD40"/>
    <property type="match status" value="4"/>
</dbReference>
<dbReference type="InterPro" id="IPR015943">
    <property type="entry name" value="WD40/YVTN_repeat-like_dom_sf"/>
</dbReference>
<evidence type="ECO:0000256" key="4">
    <source>
        <dbReference type="PROSITE-ProRule" id="PRU00723"/>
    </source>
</evidence>
<feature type="repeat" description="WD" evidence="3">
    <location>
        <begin position="209"/>
        <end position="246"/>
    </location>
</feature>
<evidence type="ECO:0000256" key="1">
    <source>
        <dbReference type="ARBA" id="ARBA00022574"/>
    </source>
</evidence>
<dbReference type="InterPro" id="IPR019775">
    <property type="entry name" value="WD40_repeat_CS"/>
</dbReference>
<feature type="zinc finger region" description="C3H1-type" evidence="4">
    <location>
        <begin position="48"/>
        <end position="77"/>
    </location>
</feature>
<reference evidence="7" key="1">
    <citation type="submission" date="2021-12" db="EMBL/GenBank/DDBJ databases">
        <title>Prjna785345.</title>
        <authorList>
            <person name="Rujirawat T."/>
            <person name="Krajaejun T."/>
        </authorList>
    </citation>
    <scope>NUCLEOTIDE SEQUENCE</scope>
    <source>
        <strain evidence="7">Pi057C3</strain>
    </source>
</reference>
<dbReference type="InterPro" id="IPR020472">
    <property type="entry name" value="WD40_PAC1"/>
</dbReference>
<dbReference type="PROSITE" id="PS50294">
    <property type="entry name" value="WD_REPEATS_REGION"/>
    <property type="match status" value="1"/>
</dbReference>
<comment type="caution">
    <text evidence="7">The sequence shown here is derived from an EMBL/GenBank/DDBJ whole genome shotgun (WGS) entry which is preliminary data.</text>
</comment>
<dbReference type="PROSITE" id="PS50082">
    <property type="entry name" value="WD_REPEATS_2"/>
    <property type="match status" value="3"/>
</dbReference>
<proteinExistence type="predicted"/>
<evidence type="ECO:0000256" key="5">
    <source>
        <dbReference type="SAM" id="MobiDB-lite"/>
    </source>
</evidence>
<dbReference type="PRINTS" id="PR00320">
    <property type="entry name" value="GPROTEINBRPT"/>
</dbReference>
<dbReference type="SUPFAM" id="SSF50978">
    <property type="entry name" value="WD40 repeat-like"/>
    <property type="match status" value="1"/>
</dbReference>
<feature type="domain" description="C3H1-type" evidence="6">
    <location>
        <begin position="48"/>
        <end position="77"/>
    </location>
</feature>
<dbReference type="PANTHER" id="PTHR22844:SF387">
    <property type="entry name" value="F3I6.5 PROTEIN"/>
    <property type="match status" value="1"/>
</dbReference>
<feature type="region of interest" description="Disordered" evidence="5">
    <location>
        <begin position="132"/>
        <end position="154"/>
    </location>
</feature>
<keyword evidence="4" id="KW-0863">Zinc-finger</keyword>
<keyword evidence="1 3" id="KW-0853">WD repeat</keyword>
<dbReference type="InterPro" id="IPR036322">
    <property type="entry name" value="WD40_repeat_dom_sf"/>
</dbReference>
<protein>
    <recommendedName>
        <fullName evidence="6">C3H1-type domain-containing protein</fullName>
    </recommendedName>
</protein>
<dbReference type="InterPro" id="IPR001680">
    <property type="entry name" value="WD40_rpt"/>
</dbReference>
<name>A0AAD5Q3U6_PYTIN</name>
<dbReference type="PANTHER" id="PTHR22844">
    <property type="entry name" value="F-BOX AND WD40 DOMAIN PROTEIN"/>
    <property type="match status" value="1"/>
</dbReference>
<evidence type="ECO:0000256" key="2">
    <source>
        <dbReference type="ARBA" id="ARBA00022737"/>
    </source>
</evidence>
<accession>A0AAD5Q3U6</accession>
<dbReference type="Proteomes" id="UP001209570">
    <property type="component" value="Unassembled WGS sequence"/>
</dbReference>
<dbReference type="GO" id="GO:0008270">
    <property type="term" value="F:zinc ion binding"/>
    <property type="evidence" value="ECO:0007669"/>
    <property type="project" value="UniProtKB-KW"/>
</dbReference>
<evidence type="ECO:0000259" key="6">
    <source>
        <dbReference type="PROSITE" id="PS50103"/>
    </source>
</evidence>
<gene>
    <name evidence="7" type="ORF">P43SY_003295</name>
</gene>
<keyword evidence="4" id="KW-0862">Zinc</keyword>
<dbReference type="PROSITE" id="PS50103">
    <property type="entry name" value="ZF_C3H1"/>
    <property type="match status" value="1"/>
</dbReference>
<dbReference type="InterPro" id="IPR000571">
    <property type="entry name" value="Znf_CCCH"/>
</dbReference>
<dbReference type="PROSITE" id="PS00678">
    <property type="entry name" value="WD_REPEATS_1"/>
    <property type="match status" value="1"/>
</dbReference>